<evidence type="ECO:0000256" key="3">
    <source>
        <dbReference type="ARBA" id="ARBA00022771"/>
    </source>
</evidence>
<name>A0AAV5FUP2_ELECO</name>
<feature type="domain" description="C2H2-type" evidence="9">
    <location>
        <begin position="205"/>
        <end position="232"/>
    </location>
</feature>
<reference evidence="10" key="1">
    <citation type="journal article" date="2018" name="DNA Res.">
        <title>Multiple hybrid de novo genome assembly of finger millet, an orphan allotetraploid crop.</title>
        <authorList>
            <person name="Hatakeyama M."/>
            <person name="Aluri S."/>
            <person name="Balachadran M.T."/>
            <person name="Sivarajan S.R."/>
            <person name="Patrignani A."/>
            <person name="Gruter S."/>
            <person name="Poveda L."/>
            <person name="Shimizu-Inatsugi R."/>
            <person name="Baeten J."/>
            <person name="Francoijs K.J."/>
            <person name="Nataraja K.N."/>
            <person name="Reddy Y.A.N."/>
            <person name="Phadnis S."/>
            <person name="Ravikumar R.L."/>
            <person name="Schlapbach R."/>
            <person name="Sreeman S.M."/>
            <person name="Shimizu K.K."/>
        </authorList>
    </citation>
    <scope>NUCLEOTIDE SEQUENCE</scope>
</reference>
<evidence type="ECO:0000256" key="4">
    <source>
        <dbReference type="ARBA" id="ARBA00022833"/>
    </source>
</evidence>
<dbReference type="Pfam" id="PF13912">
    <property type="entry name" value="zf-C2H2_6"/>
    <property type="match status" value="1"/>
</dbReference>
<dbReference type="GO" id="GO:0008270">
    <property type="term" value="F:zinc ion binding"/>
    <property type="evidence" value="ECO:0007669"/>
    <property type="project" value="UniProtKB-KW"/>
</dbReference>
<dbReference type="InterPro" id="IPR013087">
    <property type="entry name" value="Znf_C2H2_type"/>
</dbReference>
<keyword evidence="6" id="KW-0804">Transcription</keyword>
<dbReference type="GO" id="GO:0005634">
    <property type="term" value="C:nucleus"/>
    <property type="evidence" value="ECO:0007669"/>
    <property type="project" value="UniProtKB-SubCell"/>
</dbReference>
<keyword evidence="4" id="KW-0862">Zinc</keyword>
<evidence type="ECO:0000256" key="1">
    <source>
        <dbReference type="ARBA" id="ARBA00004123"/>
    </source>
</evidence>
<dbReference type="Proteomes" id="UP001054889">
    <property type="component" value="Unassembled WGS sequence"/>
</dbReference>
<protein>
    <recommendedName>
        <fullName evidence="9">C2H2-type domain-containing protein</fullName>
    </recommendedName>
</protein>
<evidence type="ECO:0000256" key="6">
    <source>
        <dbReference type="ARBA" id="ARBA00023163"/>
    </source>
</evidence>
<dbReference type="PROSITE" id="PS00028">
    <property type="entry name" value="ZINC_FINGER_C2H2_1"/>
    <property type="match status" value="1"/>
</dbReference>
<keyword evidence="5" id="KW-0805">Transcription regulation</keyword>
<organism evidence="10 11">
    <name type="scientific">Eleusine coracana subsp. coracana</name>
    <dbReference type="NCBI Taxonomy" id="191504"/>
    <lineage>
        <taxon>Eukaryota</taxon>
        <taxon>Viridiplantae</taxon>
        <taxon>Streptophyta</taxon>
        <taxon>Embryophyta</taxon>
        <taxon>Tracheophyta</taxon>
        <taxon>Spermatophyta</taxon>
        <taxon>Magnoliopsida</taxon>
        <taxon>Liliopsida</taxon>
        <taxon>Poales</taxon>
        <taxon>Poaceae</taxon>
        <taxon>PACMAD clade</taxon>
        <taxon>Chloridoideae</taxon>
        <taxon>Cynodonteae</taxon>
        <taxon>Eleusininae</taxon>
        <taxon>Eleusine</taxon>
    </lineage>
</organism>
<evidence type="ECO:0000256" key="7">
    <source>
        <dbReference type="ARBA" id="ARBA00023242"/>
    </source>
</evidence>
<proteinExistence type="predicted"/>
<evidence type="ECO:0000256" key="8">
    <source>
        <dbReference type="PROSITE-ProRule" id="PRU00042"/>
    </source>
</evidence>
<dbReference type="EMBL" id="BQKI01000096">
    <property type="protein sequence ID" value="GJN38450.1"/>
    <property type="molecule type" value="Genomic_DNA"/>
</dbReference>
<evidence type="ECO:0000256" key="2">
    <source>
        <dbReference type="ARBA" id="ARBA00022723"/>
    </source>
</evidence>
<comment type="subcellular location">
    <subcellularLocation>
        <location evidence="1">Nucleus</location>
    </subcellularLocation>
</comment>
<evidence type="ECO:0000259" key="9">
    <source>
        <dbReference type="PROSITE" id="PS50157"/>
    </source>
</evidence>
<keyword evidence="3 8" id="KW-0863">Zinc-finger</keyword>
<keyword evidence="7" id="KW-0539">Nucleus</keyword>
<comment type="caution">
    <text evidence="10">The sequence shown here is derived from an EMBL/GenBank/DDBJ whole genome shotgun (WGS) entry which is preliminary data.</text>
</comment>
<dbReference type="InterPro" id="IPR036236">
    <property type="entry name" value="Znf_C2H2_sf"/>
</dbReference>
<sequence>MEALACCEGLALASDLALRKLRLAYDNLSVIRSIKEIGLGSYGHIVREIKARATSFQLYLSSREYLYITEKRKENISDLNNALIAISNSFTLLRSQLCLGNTTVKRADEKYLYAIHPRDTHFLQRLYIDAPSFPHVWLCCLLSSVVSHSLGQAHKLASSRHTTLAAAAMERDHGRGLKQQQQQASWTPGHNFSLSWSPPASSSSYTCGYCRREFRSAQALGGHMNVHRRDRARLRQCCSSMSSYYPPTNSSSPLIASPHRRAAAASPTLLPNLNFVPPPHTTGDPPVVYSFFSTTTTMTKAAAAVEVNLEMGIGGVCSSRGGGVAEEGGLDLELRLGCSWER</sequence>
<gene>
    <name evidence="10" type="primary">gb27488</name>
    <name evidence="10" type="ORF">PR202_gb27488</name>
</gene>
<dbReference type="SUPFAM" id="SSF57667">
    <property type="entry name" value="beta-beta-alpha zinc fingers"/>
    <property type="match status" value="1"/>
</dbReference>
<evidence type="ECO:0000313" key="10">
    <source>
        <dbReference type="EMBL" id="GJN38450.1"/>
    </source>
</evidence>
<dbReference type="Gene3D" id="3.30.160.60">
    <property type="entry name" value="Classic Zinc Finger"/>
    <property type="match status" value="1"/>
</dbReference>
<dbReference type="PROSITE" id="PS50157">
    <property type="entry name" value="ZINC_FINGER_C2H2_2"/>
    <property type="match status" value="1"/>
</dbReference>
<reference evidence="10" key="2">
    <citation type="submission" date="2021-12" db="EMBL/GenBank/DDBJ databases">
        <title>Resequencing data analysis of finger millet.</title>
        <authorList>
            <person name="Hatakeyama M."/>
            <person name="Aluri S."/>
            <person name="Balachadran M.T."/>
            <person name="Sivarajan S.R."/>
            <person name="Poveda L."/>
            <person name="Shimizu-Inatsugi R."/>
            <person name="Schlapbach R."/>
            <person name="Sreeman S.M."/>
            <person name="Shimizu K.K."/>
        </authorList>
    </citation>
    <scope>NUCLEOTIDE SEQUENCE</scope>
</reference>
<accession>A0AAV5FUP2</accession>
<keyword evidence="11" id="KW-1185">Reference proteome</keyword>
<evidence type="ECO:0000256" key="5">
    <source>
        <dbReference type="ARBA" id="ARBA00023015"/>
    </source>
</evidence>
<evidence type="ECO:0000313" key="11">
    <source>
        <dbReference type="Proteomes" id="UP001054889"/>
    </source>
</evidence>
<dbReference type="PANTHER" id="PTHR45801:SF48">
    <property type="entry name" value="C2H2-TYPE DOMAIN-CONTAINING PROTEIN"/>
    <property type="match status" value="1"/>
</dbReference>
<dbReference type="PANTHER" id="PTHR45801">
    <property type="entry name" value="OS07G0101800 PROTEIN"/>
    <property type="match status" value="1"/>
</dbReference>
<dbReference type="InterPro" id="IPR052426">
    <property type="entry name" value="Plant_dev_regulator"/>
</dbReference>
<dbReference type="AlphaFoldDB" id="A0AAV5FUP2"/>
<keyword evidence="2" id="KW-0479">Metal-binding</keyword>